<dbReference type="EMBL" id="JBHFFA010000007">
    <property type="protein sequence ID" value="KAL2610971.1"/>
    <property type="molecule type" value="Genomic_DNA"/>
</dbReference>
<dbReference type="AlphaFoldDB" id="A0ABD1XPW6"/>
<sequence length="326" mass="35830">MGGGEGGERERRMARPLPKSPSMRGSAVRLPQVNAFEANVPRREGVTLGELRPEPRLRPDREPVRPLVMRLPPASLSFTPKIGTGLHCSHPRWHGRNSHSEIDRSRISSGLGNQALDTNLLPTREFPIGSSKVDRPLGGLVRSRGLPDSCSEGEQELPRSMVGAPLEYPPIPSLQNIPPRPRPAYFGLIYIDLARLEYFDLIHIDWPVSSILALSTSTAHCSSQFVFALAAMCSVLAREALAATSFAHSWRAVGSSPVCKAGRLWGVSWPTRLCHVDDPCPYGVNSARPSDWIGFPWMYTARVRGVPLTFLCRSGFELVHGYVVGV</sequence>
<organism evidence="2 3">
    <name type="scientific">Riccia fluitans</name>
    <dbReference type="NCBI Taxonomy" id="41844"/>
    <lineage>
        <taxon>Eukaryota</taxon>
        <taxon>Viridiplantae</taxon>
        <taxon>Streptophyta</taxon>
        <taxon>Embryophyta</taxon>
        <taxon>Marchantiophyta</taxon>
        <taxon>Marchantiopsida</taxon>
        <taxon>Marchantiidae</taxon>
        <taxon>Marchantiales</taxon>
        <taxon>Ricciaceae</taxon>
        <taxon>Riccia</taxon>
    </lineage>
</organism>
<evidence type="ECO:0000313" key="2">
    <source>
        <dbReference type="EMBL" id="KAL2610971.1"/>
    </source>
</evidence>
<evidence type="ECO:0000256" key="1">
    <source>
        <dbReference type="SAM" id="MobiDB-lite"/>
    </source>
</evidence>
<accession>A0ABD1XPW6</accession>
<dbReference type="Proteomes" id="UP001605036">
    <property type="component" value="Unassembled WGS sequence"/>
</dbReference>
<name>A0ABD1XPW6_9MARC</name>
<proteinExistence type="predicted"/>
<comment type="caution">
    <text evidence="2">The sequence shown here is derived from an EMBL/GenBank/DDBJ whole genome shotgun (WGS) entry which is preliminary data.</text>
</comment>
<keyword evidence="3" id="KW-1185">Reference proteome</keyword>
<protein>
    <submittedName>
        <fullName evidence="2">Uncharacterized protein</fullName>
    </submittedName>
</protein>
<gene>
    <name evidence="2" type="ORF">R1flu_022663</name>
</gene>
<feature type="compositionally biased region" description="Basic and acidic residues" evidence="1">
    <location>
        <begin position="1"/>
        <end position="13"/>
    </location>
</feature>
<evidence type="ECO:0000313" key="3">
    <source>
        <dbReference type="Proteomes" id="UP001605036"/>
    </source>
</evidence>
<feature type="region of interest" description="Disordered" evidence="1">
    <location>
        <begin position="1"/>
        <end position="28"/>
    </location>
</feature>
<reference evidence="2 3" key="1">
    <citation type="submission" date="2024-09" db="EMBL/GenBank/DDBJ databases">
        <title>Chromosome-scale assembly of Riccia fluitans.</title>
        <authorList>
            <person name="Paukszto L."/>
            <person name="Sawicki J."/>
            <person name="Karawczyk K."/>
            <person name="Piernik-Szablinska J."/>
            <person name="Szczecinska M."/>
            <person name="Mazdziarz M."/>
        </authorList>
    </citation>
    <scope>NUCLEOTIDE SEQUENCE [LARGE SCALE GENOMIC DNA]</scope>
    <source>
        <strain evidence="2">Rf_01</strain>
        <tissue evidence="2">Aerial parts of the thallus</tissue>
    </source>
</reference>